<dbReference type="RefSeq" id="WP_161484402.1">
    <property type="nucleotide sequence ID" value="NZ_WXEW01000018.1"/>
</dbReference>
<sequence>MQSDDTPDAARHDSPAALVRLALALRARELAEAAGGLVSAPAGAPGELAADAARIAADARQVLELAVTVERAQSTTWEALGYALGGISRQAAQDRYGTAVNRWSERALHAWLVPARLADLDIDDPDKAIGRLTQWAQRQATETGPGPADDPVGAVLPLTDTARTLTAVLDAGRLIRARQDAMWARQADGPNERADRQAVAELAELELGYTRRKVELYERMTAQGDREAPLLLAEARARLAELQAQR</sequence>
<protein>
    <submittedName>
        <fullName evidence="1">Uncharacterized protein</fullName>
    </submittedName>
</protein>
<gene>
    <name evidence="1" type="ORF">GT755_38150</name>
</gene>
<organism evidence="1 2">
    <name type="scientific">Herbidospora solisilvae</name>
    <dbReference type="NCBI Taxonomy" id="2696284"/>
    <lineage>
        <taxon>Bacteria</taxon>
        <taxon>Bacillati</taxon>
        <taxon>Actinomycetota</taxon>
        <taxon>Actinomycetes</taxon>
        <taxon>Streptosporangiales</taxon>
        <taxon>Streptosporangiaceae</taxon>
        <taxon>Herbidospora</taxon>
    </lineage>
</organism>
<name>A0A7C9P3A0_9ACTN</name>
<evidence type="ECO:0000313" key="1">
    <source>
        <dbReference type="EMBL" id="NAS27477.1"/>
    </source>
</evidence>
<keyword evidence="2" id="KW-1185">Reference proteome</keyword>
<dbReference type="Proteomes" id="UP000479526">
    <property type="component" value="Unassembled WGS sequence"/>
</dbReference>
<dbReference type="AlphaFoldDB" id="A0A7C9P3A0"/>
<proteinExistence type="predicted"/>
<dbReference type="EMBL" id="WXEW01000018">
    <property type="protein sequence ID" value="NAS27477.1"/>
    <property type="molecule type" value="Genomic_DNA"/>
</dbReference>
<accession>A0A7C9P3A0</accession>
<reference evidence="1 2" key="1">
    <citation type="submission" date="2020-01" db="EMBL/GenBank/DDBJ databases">
        <title>Herbidospora sp. NEAU-GS84 nov., a novel actinomycete isolated from soil.</title>
        <authorList>
            <person name="Han L."/>
        </authorList>
    </citation>
    <scope>NUCLEOTIDE SEQUENCE [LARGE SCALE GENOMIC DNA]</scope>
    <source>
        <strain evidence="1 2">NEAU-GS84</strain>
    </source>
</reference>
<comment type="caution">
    <text evidence="1">The sequence shown here is derived from an EMBL/GenBank/DDBJ whole genome shotgun (WGS) entry which is preliminary data.</text>
</comment>
<evidence type="ECO:0000313" key="2">
    <source>
        <dbReference type="Proteomes" id="UP000479526"/>
    </source>
</evidence>